<comment type="caution">
    <text evidence="2">The sequence shown here is derived from an EMBL/GenBank/DDBJ whole genome shotgun (WGS) entry which is preliminary data.</text>
</comment>
<dbReference type="SUPFAM" id="SSF56436">
    <property type="entry name" value="C-type lectin-like"/>
    <property type="match status" value="1"/>
</dbReference>
<sequence>MVTSTHYNDTWWTITEYNDTWKQVLSITILVRQVLSITILGREVLSITILELRTDSFCEYESLNISCELSHIKVINATFGREGNKCGSSTRTSCPVTDVTAAVTRKCDDSLVCRFEIDDDFFGIINDKCGHKKRLTVTYDCYGNINQIGSWDVALANCSSSGRNLTSINELNSSEINDEKGTWLRERWQYTDFYWIEDKGTLNIKGERDYNKNCVYILNVNSKIYELYEDCESKNVDGYICMKCEYTGSVIHCLLVKLAVITLDQLLHLG</sequence>
<reference evidence="2 3" key="1">
    <citation type="submission" date="2022-12" db="EMBL/GenBank/DDBJ databases">
        <title>Chromosome-level genome of Tegillarca granosa.</title>
        <authorList>
            <person name="Kim J."/>
        </authorList>
    </citation>
    <scope>NUCLEOTIDE SEQUENCE [LARGE SCALE GENOMIC DNA]</scope>
    <source>
        <strain evidence="2">Teg-2019</strain>
        <tissue evidence="2">Adductor muscle</tissue>
    </source>
</reference>
<dbReference type="Gene3D" id="2.60.120.740">
    <property type="match status" value="1"/>
</dbReference>
<name>A0ABQ9EGS9_TEGGR</name>
<organism evidence="2 3">
    <name type="scientific">Tegillarca granosa</name>
    <name type="common">Malaysian cockle</name>
    <name type="synonym">Anadara granosa</name>
    <dbReference type="NCBI Taxonomy" id="220873"/>
    <lineage>
        <taxon>Eukaryota</taxon>
        <taxon>Metazoa</taxon>
        <taxon>Spiralia</taxon>
        <taxon>Lophotrochozoa</taxon>
        <taxon>Mollusca</taxon>
        <taxon>Bivalvia</taxon>
        <taxon>Autobranchia</taxon>
        <taxon>Pteriomorphia</taxon>
        <taxon>Arcoida</taxon>
        <taxon>Arcoidea</taxon>
        <taxon>Arcidae</taxon>
        <taxon>Tegillarca</taxon>
    </lineage>
</organism>
<dbReference type="Pfam" id="PF02140">
    <property type="entry name" value="SUEL_Lectin"/>
    <property type="match status" value="1"/>
</dbReference>
<evidence type="ECO:0000313" key="2">
    <source>
        <dbReference type="EMBL" id="KAJ8302740.1"/>
    </source>
</evidence>
<dbReference type="CDD" id="cd00037">
    <property type="entry name" value="CLECT"/>
    <property type="match status" value="1"/>
</dbReference>
<dbReference type="InterPro" id="IPR000922">
    <property type="entry name" value="Lectin_gal-bd_dom"/>
</dbReference>
<dbReference type="InterPro" id="IPR043159">
    <property type="entry name" value="Lectin_gal-bd_sf"/>
</dbReference>
<proteinExistence type="predicted"/>
<keyword evidence="3" id="KW-1185">Reference proteome</keyword>
<dbReference type="PANTHER" id="PTHR46780">
    <property type="entry name" value="PROTEIN EVA-1"/>
    <property type="match status" value="1"/>
</dbReference>
<protein>
    <recommendedName>
        <fullName evidence="1">SUEL-type lectin domain-containing protein</fullName>
    </recommendedName>
</protein>
<dbReference type="EMBL" id="JARBDR010000917">
    <property type="protein sequence ID" value="KAJ8302740.1"/>
    <property type="molecule type" value="Genomic_DNA"/>
</dbReference>
<evidence type="ECO:0000313" key="3">
    <source>
        <dbReference type="Proteomes" id="UP001217089"/>
    </source>
</evidence>
<evidence type="ECO:0000259" key="1">
    <source>
        <dbReference type="PROSITE" id="PS50228"/>
    </source>
</evidence>
<gene>
    <name evidence="2" type="ORF">KUTeg_019136</name>
</gene>
<dbReference type="InterPro" id="IPR016187">
    <property type="entry name" value="CTDL_fold"/>
</dbReference>
<accession>A0ABQ9EGS9</accession>
<dbReference type="Proteomes" id="UP001217089">
    <property type="component" value="Unassembled WGS sequence"/>
</dbReference>
<dbReference type="PROSITE" id="PS50228">
    <property type="entry name" value="SUEL_LECTIN"/>
    <property type="match status" value="1"/>
</dbReference>
<feature type="domain" description="SUEL-type lectin" evidence="1">
    <location>
        <begin position="57"/>
        <end position="142"/>
    </location>
</feature>
<dbReference type="CDD" id="cd22823">
    <property type="entry name" value="Gal_Rha_Lectin"/>
    <property type="match status" value="1"/>
</dbReference>